<dbReference type="InterPro" id="IPR036397">
    <property type="entry name" value="RNaseH_sf"/>
</dbReference>
<dbReference type="Pfam" id="PF00665">
    <property type="entry name" value="rve"/>
    <property type="match status" value="1"/>
</dbReference>
<dbReference type="GO" id="GO:0015074">
    <property type="term" value="P:DNA integration"/>
    <property type="evidence" value="ECO:0007669"/>
    <property type="project" value="InterPro"/>
</dbReference>
<dbReference type="SUPFAM" id="SSF53098">
    <property type="entry name" value="Ribonuclease H-like"/>
    <property type="match status" value="1"/>
</dbReference>
<comment type="caution">
    <text evidence="2">The sequence shown here is derived from an EMBL/GenBank/DDBJ whole genome shotgun (WGS) entry which is preliminary data.</text>
</comment>
<dbReference type="GO" id="GO:0003676">
    <property type="term" value="F:nucleic acid binding"/>
    <property type="evidence" value="ECO:0007669"/>
    <property type="project" value="InterPro"/>
</dbReference>
<dbReference type="Gene3D" id="1.10.340.70">
    <property type="match status" value="1"/>
</dbReference>
<dbReference type="InterPro" id="IPR012337">
    <property type="entry name" value="RNaseH-like_sf"/>
</dbReference>
<dbReference type="PROSITE" id="PS50994">
    <property type="entry name" value="INTEGRASE"/>
    <property type="match status" value="1"/>
</dbReference>
<dbReference type="Gene3D" id="3.30.420.10">
    <property type="entry name" value="Ribonuclease H-like superfamily/Ribonuclease H"/>
    <property type="match status" value="1"/>
</dbReference>
<organism evidence="2 3">
    <name type="scientific">Mytilus galloprovincialis</name>
    <name type="common">Mediterranean mussel</name>
    <dbReference type="NCBI Taxonomy" id="29158"/>
    <lineage>
        <taxon>Eukaryota</taxon>
        <taxon>Metazoa</taxon>
        <taxon>Spiralia</taxon>
        <taxon>Lophotrochozoa</taxon>
        <taxon>Mollusca</taxon>
        <taxon>Bivalvia</taxon>
        <taxon>Autobranchia</taxon>
        <taxon>Pteriomorphia</taxon>
        <taxon>Mytilida</taxon>
        <taxon>Mytiloidea</taxon>
        <taxon>Mytilidae</taxon>
        <taxon>Mytilinae</taxon>
        <taxon>Mytilus</taxon>
    </lineage>
</organism>
<sequence length="411" mass="47756">MDFDVRAVQTRSMKKTTPEILPNGLISSKESDDFDKSLDLQKEQEQDNILGIVRQWLVNSTKPEWSEISKYGPGVKFYWTRLESFDIKDGVLYRKWESDDGSTISWLIVLPEIFKDLVLKHLHDSAMGGGHLGVKKTLSKVRQRYFWFGVRKFVERWCHKCDVCASRKSPVCKAKAPMRQYNVGAPLERVAMDIMGPLPTSEYGNKHVLVIGDYFTKFVHAIPIVNQEAQTVARAFIENFVTIFGVPMQLHTDQGANFEARVFQELCKVLDIDKTRTTVMRPQSDESDGSNPQPDDYLDKLEQAIGRVHELARRKMNLSSNSMKKTYDHKIHHTKYNVGDHVWYYQYQRKVGRNPKFQRPWHGPYVVISRLNDVLYRIKMTPKSKPKVVHHDKLKRYVGENSPTWFQQSSD</sequence>
<feature type="domain" description="Integrase catalytic" evidence="1">
    <location>
        <begin position="182"/>
        <end position="285"/>
    </location>
</feature>
<dbReference type="InterPro" id="IPR001584">
    <property type="entry name" value="Integrase_cat-core"/>
</dbReference>
<gene>
    <name evidence="2" type="ORF">MGAL_10B094258</name>
</gene>
<dbReference type="InterPro" id="IPR041588">
    <property type="entry name" value="Integrase_H2C2"/>
</dbReference>
<dbReference type="InterPro" id="IPR050951">
    <property type="entry name" value="Retrovirus_Pol_polyprotein"/>
</dbReference>
<dbReference type="OrthoDB" id="10051637at2759"/>
<accession>A0A8B6FLI9</accession>
<dbReference type="Pfam" id="PF22938">
    <property type="entry name" value="Integrase_p58_C"/>
    <property type="match status" value="1"/>
</dbReference>
<keyword evidence="3" id="KW-1185">Reference proteome</keyword>
<evidence type="ECO:0000259" key="1">
    <source>
        <dbReference type="PROSITE" id="PS50994"/>
    </source>
</evidence>
<evidence type="ECO:0000313" key="3">
    <source>
        <dbReference type="Proteomes" id="UP000596742"/>
    </source>
</evidence>
<proteinExistence type="predicted"/>
<protein>
    <recommendedName>
        <fullName evidence="1">Integrase catalytic domain-containing protein</fullName>
    </recommendedName>
</protein>
<dbReference type="Pfam" id="PF17921">
    <property type="entry name" value="Integrase_H2C2"/>
    <property type="match status" value="1"/>
</dbReference>
<dbReference type="InterPro" id="IPR054465">
    <property type="entry name" value="Integrase_p58-like_C"/>
</dbReference>
<reference evidence="2" key="1">
    <citation type="submission" date="2018-11" db="EMBL/GenBank/DDBJ databases">
        <authorList>
            <person name="Alioto T."/>
            <person name="Alioto T."/>
        </authorList>
    </citation>
    <scope>NUCLEOTIDE SEQUENCE</scope>
</reference>
<dbReference type="Proteomes" id="UP000596742">
    <property type="component" value="Unassembled WGS sequence"/>
</dbReference>
<dbReference type="FunFam" id="1.10.340.70:FF:000001">
    <property type="entry name" value="Retrovirus-related Pol polyprotein from transposon gypsy-like Protein"/>
    <property type="match status" value="1"/>
</dbReference>
<dbReference type="PANTHER" id="PTHR37984">
    <property type="entry name" value="PROTEIN CBG26694"/>
    <property type="match status" value="1"/>
</dbReference>
<name>A0A8B6FLI9_MYTGA</name>
<dbReference type="EMBL" id="UYJE01007034">
    <property type="protein sequence ID" value="VDI51181.1"/>
    <property type="molecule type" value="Genomic_DNA"/>
</dbReference>
<evidence type="ECO:0000313" key="2">
    <source>
        <dbReference type="EMBL" id="VDI51181.1"/>
    </source>
</evidence>
<dbReference type="PANTHER" id="PTHR37984:SF15">
    <property type="entry name" value="INTEGRASE CATALYTIC DOMAIN-CONTAINING PROTEIN"/>
    <property type="match status" value="1"/>
</dbReference>
<dbReference type="AlphaFoldDB" id="A0A8B6FLI9"/>